<feature type="signal peptide" evidence="2">
    <location>
        <begin position="1"/>
        <end position="28"/>
    </location>
</feature>
<feature type="region of interest" description="Disordered" evidence="1">
    <location>
        <begin position="24"/>
        <end position="55"/>
    </location>
</feature>
<keyword evidence="2" id="KW-0732">Signal</keyword>
<reference evidence="3 4" key="1">
    <citation type="submission" date="2018-03" db="EMBL/GenBank/DDBJ databases">
        <title>Genomic Encyclopedia of Archaeal and Bacterial Type Strains, Phase II (KMG-II): from individual species to whole genera.</title>
        <authorList>
            <person name="Goeker M."/>
        </authorList>
    </citation>
    <scope>NUCLEOTIDE SEQUENCE [LARGE SCALE GENOMIC DNA]</scope>
    <source>
        <strain evidence="3 4">DSM 45211</strain>
    </source>
</reference>
<feature type="chain" id="PRO_5015189600" evidence="2">
    <location>
        <begin position="29"/>
        <end position="334"/>
    </location>
</feature>
<name>A0A2P8E782_9ACTN</name>
<protein>
    <submittedName>
        <fullName evidence="3">Uncharacterized protein</fullName>
    </submittedName>
</protein>
<keyword evidence="4" id="KW-1185">Reference proteome</keyword>
<organism evidence="3 4">
    <name type="scientific">Haloactinopolyspora alba</name>
    <dbReference type="NCBI Taxonomy" id="648780"/>
    <lineage>
        <taxon>Bacteria</taxon>
        <taxon>Bacillati</taxon>
        <taxon>Actinomycetota</taxon>
        <taxon>Actinomycetes</taxon>
        <taxon>Jiangellales</taxon>
        <taxon>Jiangellaceae</taxon>
        <taxon>Haloactinopolyspora</taxon>
    </lineage>
</organism>
<comment type="caution">
    <text evidence="3">The sequence shown here is derived from an EMBL/GenBank/DDBJ whole genome shotgun (WGS) entry which is preliminary data.</text>
</comment>
<proteinExistence type="predicted"/>
<sequence length="334" mass="33779">MIDGRRTVVLVAGLVVLGACSGSGSAGAPATGSQQPSAPATDPRRPSAPEPACADPPCYGAAETTARLSSDVVVEVSGTAASGRVPGLYYVVGDEPGTSSVAVVRADGTPVTTLEIRGMDARNAEALAVGPCGDGSAAGCLYVGDIGDHVGRDDVVVHRVPEPDLTEPPTSPVDSDVLRYTYPDGPTDAEALLVDGQGRPLIISKAAFDRDSGETGPTRLYRGETGGGTLEAVGTVRLPEPEDGLLAGFVGNVVTGASAADGRVLLRTYDEVLEFRAGAADADVAGFPGWPVRRVPDGGLVQAESVAYRADGCGYLTTSELTGDVARVGCTSAP</sequence>
<feature type="compositionally biased region" description="Low complexity" evidence="1">
    <location>
        <begin position="24"/>
        <end position="33"/>
    </location>
</feature>
<dbReference type="RefSeq" id="WP_106536565.1">
    <property type="nucleotide sequence ID" value="NZ_ML142899.1"/>
</dbReference>
<dbReference type="EMBL" id="PYGE01000004">
    <property type="protein sequence ID" value="PSL05316.1"/>
    <property type="molecule type" value="Genomic_DNA"/>
</dbReference>
<evidence type="ECO:0000256" key="1">
    <source>
        <dbReference type="SAM" id="MobiDB-lite"/>
    </source>
</evidence>
<evidence type="ECO:0000313" key="3">
    <source>
        <dbReference type="EMBL" id="PSL05316.1"/>
    </source>
</evidence>
<evidence type="ECO:0000313" key="4">
    <source>
        <dbReference type="Proteomes" id="UP000243528"/>
    </source>
</evidence>
<dbReference type="PROSITE" id="PS51257">
    <property type="entry name" value="PROKAR_LIPOPROTEIN"/>
    <property type="match status" value="1"/>
</dbReference>
<dbReference type="Proteomes" id="UP000243528">
    <property type="component" value="Unassembled WGS sequence"/>
</dbReference>
<evidence type="ECO:0000256" key="2">
    <source>
        <dbReference type="SAM" id="SignalP"/>
    </source>
</evidence>
<gene>
    <name evidence="3" type="ORF">CLV30_104182</name>
</gene>
<accession>A0A2P8E782</accession>
<dbReference type="AlphaFoldDB" id="A0A2P8E782"/>
<dbReference type="OrthoDB" id="9801244at2"/>